<dbReference type="STRING" id="5627.A0A1C7LKR5"/>
<evidence type="ECO:0000313" key="2">
    <source>
        <dbReference type="EMBL" id="OBZ65250.1"/>
    </source>
</evidence>
<gene>
    <name evidence="2" type="ORF">A0H81_14774</name>
</gene>
<protein>
    <submittedName>
        <fullName evidence="2">Uncharacterized protein</fullName>
    </submittedName>
</protein>
<feature type="region of interest" description="Disordered" evidence="1">
    <location>
        <begin position="109"/>
        <end position="311"/>
    </location>
</feature>
<comment type="caution">
    <text evidence="2">The sequence shown here is derived from an EMBL/GenBank/DDBJ whole genome shotgun (WGS) entry which is preliminary data.</text>
</comment>
<evidence type="ECO:0000256" key="1">
    <source>
        <dbReference type="SAM" id="MobiDB-lite"/>
    </source>
</evidence>
<feature type="compositionally biased region" description="Basic and acidic residues" evidence="1">
    <location>
        <begin position="150"/>
        <end position="192"/>
    </location>
</feature>
<organism evidence="2 3">
    <name type="scientific">Grifola frondosa</name>
    <name type="common">Maitake</name>
    <name type="synonym">Polyporus frondosus</name>
    <dbReference type="NCBI Taxonomy" id="5627"/>
    <lineage>
        <taxon>Eukaryota</taxon>
        <taxon>Fungi</taxon>
        <taxon>Dikarya</taxon>
        <taxon>Basidiomycota</taxon>
        <taxon>Agaricomycotina</taxon>
        <taxon>Agaricomycetes</taxon>
        <taxon>Polyporales</taxon>
        <taxon>Grifolaceae</taxon>
        <taxon>Grifola</taxon>
    </lineage>
</organism>
<dbReference type="Proteomes" id="UP000092993">
    <property type="component" value="Unassembled WGS sequence"/>
</dbReference>
<dbReference type="AlphaFoldDB" id="A0A1C7LKR5"/>
<dbReference type="OrthoDB" id="3268213at2759"/>
<name>A0A1C7LKR5_GRIFR</name>
<keyword evidence="3" id="KW-1185">Reference proteome</keyword>
<accession>A0A1C7LKR5</accession>
<reference evidence="2 3" key="1">
    <citation type="submission" date="2016-03" db="EMBL/GenBank/DDBJ databases">
        <title>Whole genome sequencing of Grifola frondosa 9006-11.</title>
        <authorList>
            <person name="Min B."/>
            <person name="Park H."/>
            <person name="Kim J.-G."/>
            <person name="Cho H."/>
            <person name="Oh Y.-L."/>
            <person name="Kong W.-S."/>
            <person name="Choi I.-G."/>
        </authorList>
    </citation>
    <scope>NUCLEOTIDE SEQUENCE [LARGE SCALE GENOMIC DNA]</scope>
    <source>
        <strain evidence="2 3">9006-11</strain>
    </source>
</reference>
<evidence type="ECO:0000313" key="3">
    <source>
        <dbReference type="Proteomes" id="UP000092993"/>
    </source>
</evidence>
<sequence>MDSTPAPALPPKPAPRTGVERIAEMHMVRAAQGEGEANEVEVGEEGDVLEYAQYAEGLLKDEAMLFVTLRSASAAEVPKVLRVVEEAKRLRHKSGIADDEELHQYVVYDTGSSSERKGPKRINLNDPDPKAKGPNYAPAPPPTSLTVHLSKIDMPELQPRAEGKQPERKEHEKHKWWEKDKGKEKEKKKAERTAGTPTRPEPNKLTKPTSWPPSSSPPDSHIHSNQVHPYQPSPSPSQLNNPSIYVAPPPPHPSHSHFFQSHAPPPFPTPSTTPGSGSGSHHDHAPSAPNPAAKGPVTSLLEIGRGNDHDRRDNLSIMVCSRCGHVL</sequence>
<dbReference type="EMBL" id="LUGG01000047">
    <property type="protein sequence ID" value="OBZ65250.1"/>
    <property type="molecule type" value="Genomic_DNA"/>
</dbReference>
<proteinExistence type="predicted"/>